<sequence>MTPYAARILMAVLALAWVALIALAVYGDQMAGYIRHRRQRRAWRLSKRIPR</sequence>
<evidence type="ECO:0000313" key="1">
    <source>
        <dbReference type="EMBL" id="BDU76263.1"/>
    </source>
</evidence>
<proteinExistence type="predicted"/>
<organism evidence="1 2">
    <name type="scientific">Mesoterricola sediminis</name>
    <dbReference type="NCBI Taxonomy" id="2927980"/>
    <lineage>
        <taxon>Bacteria</taxon>
        <taxon>Pseudomonadati</taxon>
        <taxon>Acidobacteriota</taxon>
        <taxon>Holophagae</taxon>
        <taxon>Holophagales</taxon>
        <taxon>Holophagaceae</taxon>
        <taxon>Mesoterricola</taxon>
    </lineage>
</organism>
<reference evidence="1" key="1">
    <citation type="journal article" date="2023" name="Int. J. Syst. Evol. Microbiol.">
        <title>Mesoterricola silvestris gen. nov., sp. nov., Mesoterricola sediminis sp. nov., Geothrix oryzae sp. nov., Geothrix edaphica sp. nov., Geothrix rubra sp. nov., and Geothrix limicola sp. nov., six novel members of Acidobacteriota isolated from soils.</title>
        <authorList>
            <person name="Itoh H."/>
            <person name="Sugisawa Y."/>
            <person name="Mise K."/>
            <person name="Xu Z."/>
            <person name="Kuniyasu M."/>
            <person name="Ushijima N."/>
            <person name="Kawano K."/>
            <person name="Kobayashi E."/>
            <person name="Shiratori Y."/>
            <person name="Masuda Y."/>
            <person name="Senoo K."/>
        </authorList>
    </citation>
    <scope>NUCLEOTIDE SEQUENCE</scope>
    <source>
        <strain evidence="1">W786</strain>
    </source>
</reference>
<name>A0AA48HDI0_9BACT</name>
<dbReference type="RefSeq" id="WP_316411296.1">
    <property type="nucleotide sequence ID" value="NZ_AP027081.1"/>
</dbReference>
<dbReference type="KEGG" id="msea:METESE_12210"/>
<accession>A0AA48HDI0</accession>
<protein>
    <submittedName>
        <fullName evidence="1">Uncharacterized protein</fullName>
    </submittedName>
</protein>
<keyword evidence="2" id="KW-1185">Reference proteome</keyword>
<dbReference type="EMBL" id="AP027081">
    <property type="protein sequence ID" value="BDU76263.1"/>
    <property type="molecule type" value="Genomic_DNA"/>
</dbReference>
<dbReference type="Proteomes" id="UP001228113">
    <property type="component" value="Chromosome"/>
</dbReference>
<evidence type="ECO:0000313" key="2">
    <source>
        <dbReference type="Proteomes" id="UP001228113"/>
    </source>
</evidence>
<dbReference type="AlphaFoldDB" id="A0AA48HDI0"/>
<gene>
    <name evidence="1" type="ORF">METESE_12210</name>
</gene>